<comment type="caution">
    <text evidence="3">The sequence shown here is derived from an EMBL/GenBank/DDBJ whole genome shotgun (WGS) entry which is preliminary data.</text>
</comment>
<evidence type="ECO:0000256" key="1">
    <source>
        <dbReference type="SAM" id="MobiDB-lite"/>
    </source>
</evidence>
<reference evidence="3 4" key="1">
    <citation type="submission" date="2018-03" db="EMBL/GenBank/DDBJ databases">
        <title>Draft genome sequence of Rohu Carp (Labeo rohita).</title>
        <authorList>
            <person name="Das P."/>
            <person name="Kushwaha B."/>
            <person name="Joshi C.G."/>
            <person name="Kumar D."/>
            <person name="Nagpure N.S."/>
            <person name="Sahoo L."/>
            <person name="Das S.P."/>
            <person name="Bit A."/>
            <person name="Patnaik S."/>
            <person name="Meher P.K."/>
            <person name="Jayasankar P."/>
            <person name="Koringa P.G."/>
            <person name="Patel N.V."/>
            <person name="Hinsu A.T."/>
            <person name="Kumar R."/>
            <person name="Pandey M."/>
            <person name="Agarwal S."/>
            <person name="Srivastava S."/>
            <person name="Singh M."/>
            <person name="Iquebal M.A."/>
            <person name="Jaiswal S."/>
            <person name="Angadi U.B."/>
            <person name="Kumar N."/>
            <person name="Raza M."/>
            <person name="Shah T.M."/>
            <person name="Rai A."/>
            <person name="Jena J.K."/>
        </authorList>
    </citation>
    <scope>NUCLEOTIDE SEQUENCE [LARGE SCALE GENOMIC DNA]</scope>
    <source>
        <strain evidence="3">DASCIFA01</strain>
        <tissue evidence="3">Testis</tissue>
    </source>
</reference>
<sequence length="146" mass="15376">MSASFAAVPPGSGTESRVAAAQTTSHDNSHDASQQAMTTCASESSNTPNGILWDLMDRGIRDESSSIPDLIFRCDGSCGPHSKCVCRRRDAGASLAIQQTPFADLITMGTAALIECPVIGPSLNGLINKFVGRLCGNVVSYIILRF</sequence>
<feature type="compositionally biased region" description="Polar residues" evidence="1">
    <location>
        <begin position="21"/>
        <end position="45"/>
    </location>
</feature>
<accession>A0A498M4Z5</accession>
<dbReference type="AlphaFoldDB" id="A0A498M4Z5"/>
<proteinExistence type="predicted"/>
<evidence type="ECO:0000313" key="3">
    <source>
        <dbReference type="EMBL" id="RXN15948.1"/>
    </source>
</evidence>
<evidence type="ECO:0000313" key="4">
    <source>
        <dbReference type="Proteomes" id="UP000290572"/>
    </source>
</evidence>
<feature type="region of interest" description="Disordered" evidence="1">
    <location>
        <begin position="1"/>
        <end position="45"/>
    </location>
</feature>
<name>A0A498M4Z5_LABRO</name>
<dbReference type="Proteomes" id="UP000290572">
    <property type="component" value="Unassembled WGS sequence"/>
</dbReference>
<gene>
    <name evidence="3" type="ORF">ROHU_008545</name>
    <name evidence="2" type="ORF">ROHU_031416</name>
</gene>
<dbReference type="EMBL" id="QBIY01013273">
    <property type="protein sequence ID" value="RXN09506.1"/>
    <property type="molecule type" value="Genomic_DNA"/>
</dbReference>
<evidence type="ECO:0000313" key="2">
    <source>
        <dbReference type="EMBL" id="RXN09506.1"/>
    </source>
</evidence>
<protein>
    <submittedName>
        <fullName evidence="3">Uncharacterized protein</fullName>
    </submittedName>
</protein>
<organism evidence="3 4">
    <name type="scientific">Labeo rohita</name>
    <name type="common">Indian major carp</name>
    <name type="synonym">Cyprinus rohita</name>
    <dbReference type="NCBI Taxonomy" id="84645"/>
    <lineage>
        <taxon>Eukaryota</taxon>
        <taxon>Metazoa</taxon>
        <taxon>Chordata</taxon>
        <taxon>Craniata</taxon>
        <taxon>Vertebrata</taxon>
        <taxon>Euteleostomi</taxon>
        <taxon>Actinopterygii</taxon>
        <taxon>Neopterygii</taxon>
        <taxon>Teleostei</taxon>
        <taxon>Ostariophysi</taxon>
        <taxon>Cypriniformes</taxon>
        <taxon>Cyprinidae</taxon>
        <taxon>Labeoninae</taxon>
        <taxon>Labeonini</taxon>
        <taxon>Labeo</taxon>
    </lineage>
</organism>
<keyword evidence="4" id="KW-1185">Reference proteome</keyword>
<dbReference type="EMBL" id="QBIY01012816">
    <property type="protein sequence ID" value="RXN15948.1"/>
    <property type="molecule type" value="Genomic_DNA"/>
</dbReference>